<dbReference type="Proteomes" id="UP000189580">
    <property type="component" value="Chromosome a"/>
</dbReference>
<dbReference type="PANTHER" id="PTHR47657">
    <property type="entry name" value="STEROL REGULATORY ELEMENT-BINDING PROTEIN ECM22"/>
    <property type="match status" value="1"/>
</dbReference>
<dbReference type="PANTHER" id="PTHR47657:SF7">
    <property type="entry name" value="STEROL REGULATORY ELEMENT-BINDING PROTEIN ECM22"/>
    <property type="match status" value="1"/>
</dbReference>
<reference evidence="2 3" key="1">
    <citation type="submission" date="2016-02" db="EMBL/GenBank/DDBJ databases">
        <title>Complete genome sequence and transcriptome regulation of the pentose utilising yeast Sugiyamaella lignohabitans.</title>
        <authorList>
            <person name="Bellasio M."/>
            <person name="Peymann A."/>
            <person name="Valli M."/>
            <person name="Sipitzky M."/>
            <person name="Graf A."/>
            <person name="Sauer M."/>
            <person name="Marx H."/>
            <person name="Mattanovich D."/>
        </authorList>
    </citation>
    <scope>NUCLEOTIDE SEQUENCE [LARGE SCALE GENOMIC DNA]</scope>
    <source>
        <strain evidence="2 3">CBS 10342</strain>
    </source>
</reference>
<sequence>MKMTMQEIADRKRIQEMAAQVEAESMHRRPVLVVTPPLSTSPPTSNDRTSGSNSSTAGSESSRSSGLELANTPVIPPPRGGSITPPASVSGALDKEQLVQQGFDSDALRTVYCEWLSWLFMLAADSDILYDAMMAFSYGFMAIKTGLHSHQINSDIHRDKALSALQQEIAKDHIENTDTVLATALILSWDVFLQQEDIQACVTLSKGVAAVLEKVEITNSQTGMAICMRDAIMQGIKSIKMPSYNGEFLPEFLAHLDGVRDFISSGVSLGVCSSTLLDEHQVLAGIVADTIEFLDTHTRQTDQSGTAYYPPQLLFKMLRRWLRMFPSAALCRSLSGQRTTEEIVLYLYYHAFTRVLDALFPEVRYIFQFGFIGPIDLVGYESIVISNQPGFTTSSHTPLHSHYNNNGHSMFVQPSSLLQTPPSPLAISSYHDLTAYPLKVLTFFKDRLLKLNDLLVASSPLEKENYEQLLETQVTSFDTTNISHEHFPCLLSNNGKYDDFNFTFDPFSPIITPPSEPLENDIAMLSNHKKQEFFQAYFTDRMEILQSISIY</sequence>
<dbReference type="OrthoDB" id="1924260at2759"/>
<evidence type="ECO:0000313" key="2">
    <source>
        <dbReference type="EMBL" id="ANB13583.1"/>
    </source>
</evidence>
<dbReference type="GeneID" id="30033731"/>
<dbReference type="AlphaFoldDB" id="A0A167E381"/>
<feature type="compositionally biased region" description="Low complexity" evidence="1">
    <location>
        <begin position="31"/>
        <end position="70"/>
    </location>
</feature>
<dbReference type="InterPro" id="IPR052400">
    <property type="entry name" value="Zn2-C6_fungal_TF"/>
</dbReference>
<gene>
    <name evidence="2" type="ORF">AWJ20_1880</name>
</gene>
<keyword evidence="3" id="KW-1185">Reference proteome</keyword>
<organism evidence="2 3">
    <name type="scientific">Sugiyamaella lignohabitans</name>
    <dbReference type="NCBI Taxonomy" id="796027"/>
    <lineage>
        <taxon>Eukaryota</taxon>
        <taxon>Fungi</taxon>
        <taxon>Dikarya</taxon>
        <taxon>Ascomycota</taxon>
        <taxon>Saccharomycotina</taxon>
        <taxon>Dipodascomycetes</taxon>
        <taxon>Dipodascales</taxon>
        <taxon>Trichomonascaceae</taxon>
        <taxon>Sugiyamaella</taxon>
    </lineage>
</organism>
<proteinExistence type="predicted"/>
<evidence type="ECO:0000256" key="1">
    <source>
        <dbReference type="SAM" id="MobiDB-lite"/>
    </source>
</evidence>
<name>A0A167E381_9ASCO</name>
<dbReference type="EMBL" id="CP014501">
    <property type="protein sequence ID" value="ANB13583.1"/>
    <property type="molecule type" value="Genomic_DNA"/>
</dbReference>
<dbReference type="KEGG" id="slb:AWJ20_1880"/>
<dbReference type="RefSeq" id="XP_018736060.1">
    <property type="nucleotide sequence ID" value="XM_018878793.1"/>
</dbReference>
<dbReference type="GO" id="GO:0000981">
    <property type="term" value="F:DNA-binding transcription factor activity, RNA polymerase II-specific"/>
    <property type="evidence" value="ECO:0007669"/>
    <property type="project" value="TreeGrafter"/>
</dbReference>
<evidence type="ECO:0000313" key="3">
    <source>
        <dbReference type="Proteomes" id="UP000189580"/>
    </source>
</evidence>
<feature type="region of interest" description="Disordered" evidence="1">
    <location>
        <begin position="19"/>
        <end position="89"/>
    </location>
</feature>
<dbReference type="Pfam" id="PF11951">
    <property type="entry name" value="Fungal_trans_2"/>
    <property type="match status" value="1"/>
</dbReference>
<dbReference type="InterPro" id="IPR021858">
    <property type="entry name" value="Fun_TF"/>
</dbReference>
<accession>A0A167E381</accession>
<protein>
    <submittedName>
        <fullName evidence="2">Uncharacterized protein</fullName>
    </submittedName>
</protein>